<evidence type="ECO:0000256" key="3">
    <source>
        <dbReference type="ARBA" id="ARBA00012327"/>
    </source>
</evidence>
<dbReference type="Gene3D" id="3.40.50.150">
    <property type="entry name" value="Vaccinia Virus protein VP39"/>
    <property type="match status" value="1"/>
</dbReference>
<organism evidence="10 11">
    <name type="scientific">Methyloglobulus morosus KoM1</name>
    <dbReference type="NCBI Taxonomy" id="1116472"/>
    <lineage>
        <taxon>Bacteria</taxon>
        <taxon>Pseudomonadati</taxon>
        <taxon>Pseudomonadota</taxon>
        <taxon>Gammaproteobacteria</taxon>
        <taxon>Methylococcales</taxon>
        <taxon>Methylococcaceae</taxon>
        <taxon>Methyloglobulus</taxon>
    </lineage>
</organism>
<dbReference type="GO" id="GO:0008757">
    <property type="term" value="F:S-adenosylmethionine-dependent methyltransferase activity"/>
    <property type="evidence" value="ECO:0007669"/>
    <property type="project" value="InterPro"/>
</dbReference>
<comment type="function">
    <text evidence="8">Converts the free carboxyl group of a malonyl-thioester to its methyl ester by transfer of a methyl group from S-adenosyl-L-methionine (SAM). It allows to synthesize pimeloyl-ACP via the fatty acid synthetic pathway.</text>
</comment>
<comment type="similarity">
    <text evidence="8">Belongs to the methyltransferase superfamily.</text>
</comment>
<dbReference type="AlphaFoldDB" id="V5BWT0"/>
<dbReference type="EC" id="2.1.1.197" evidence="3 8"/>
<dbReference type="Proteomes" id="UP000017842">
    <property type="component" value="Unassembled WGS sequence"/>
</dbReference>
<dbReference type="NCBIfam" id="TIGR02072">
    <property type="entry name" value="BioC"/>
    <property type="match status" value="1"/>
</dbReference>
<dbReference type="PANTHER" id="PTHR13090">
    <property type="entry name" value="ARGININE-HYDROXYLASE NDUFAF5, MITOCHONDRIAL"/>
    <property type="match status" value="1"/>
</dbReference>
<comment type="caution">
    <text evidence="10">The sequence shown here is derived from an EMBL/GenBank/DDBJ whole genome shotgun (WGS) entry which is preliminary data.</text>
</comment>
<dbReference type="GO" id="GO:0009102">
    <property type="term" value="P:biotin biosynthetic process"/>
    <property type="evidence" value="ECO:0007669"/>
    <property type="project" value="UniProtKB-UniRule"/>
</dbReference>
<evidence type="ECO:0000256" key="6">
    <source>
        <dbReference type="ARBA" id="ARBA00022691"/>
    </source>
</evidence>
<evidence type="ECO:0000256" key="5">
    <source>
        <dbReference type="ARBA" id="ARBA00022679"/>
    </source>
</evidence>
<comment type="pathway">
    <text evidence="2 8">Cofactor biosynthesis; biotin biosynthesis.</text>
</comment>
<evidence type="ECO:0000256" key="8">
    <source>
        <dbReference type="HAMAP-Rule" id="MF_00835"/>
    </source>
</evidence>
<evidence type="ECO:0000256" key="4">
    <source>
        <dbReference type="ARBA" id="ARBA00022603"/>
    </source>
</evidence>
<dbReference type="Pfam" id="PF08241">
    <property type="entry name" value="Methyltransf_11"/>
    <property type="match status" value="1"/>
</dbReference>
<keyword evidence="5 8" id="KW-0808">Transferase</keyword>
<protein>
    <recommendedName>
        <fullName evidence="3 8">Malonyl-[acyl-carrier protein] O-methyltransferase</fullName>
        <shortName evidence="8">Malonyl-ACP O-methyltransferase</shortName>
        <ecNumber evidence="3 8">2.1.1.197</ecNumber>
    </recommendedName>
    <alternativeName>
        <fullName evidence="8">Biotin synthesis protein BioC</fullName>
    </alternativeName>
</protein>
<comment type="catalytic activity">
    <reaction evidence="1 8">
        <text>malonyl-[ACP] + S-adenosyl-L-methionine = malonyl-[ACP] methyl ester + S-adenosyl-L-homocysteine</text>
        <dbReference type="Rhea" id="RHEA:17105"/>
        <dbReference type="Rhea" id="RHEA-COMP:9623"/>
        <dbReference type="Rhea" id="RHEA-COMP:9954"/>
        <dbReference type="ChEBI" id="CHEBI:57856"/>
        <dbReference type="ChEBI" id="CHEBI:59789"/>
        <dbReference type="ChEBI" id="CHEBI:78449"/>
        <dbReference type="ChEBI" id="CHEBI:78845"/>
        <dbReference type="EC" id="2.1.1.197"/>
    </reaction>
</comment>
<evidence type="ECO:0000256" key="1">
    <source>
        <dbReference type="ARBA" id="ARBA00000852"/>
    </source>
</evidence>
<keyword evidence="6 8" id="KW-0949">S-adenosyl-L-methionine</keyword>
<dbReference type="HAMAP" id="MF_00835">
    <property type="entry name" value="BioC"/>
    <property type="match status" value="1"/>
</dbReference>
<dbReference type="UniPathway" id="UPA00078"/>
<dbReference type="InterPro" id="IPR029063">
    <property type="entry name" value="SAM-dependent_MTases_sf"/>
</dbReference>
<proteinExistence type="inferred from homology"/>
<reference evidence="10 11" key="1">
    <citation type="journal article" date="2013" name="Genome Announc.">
        <title>Draft Genome Sequence of the Methanotrophic Gammaproteobacterium Methyloglobulus morosus DSM 22980 Strain KoM1.</title>
        <authorList>
            <person name="Poehlein A."/>
            <person name="Deutzmann J.S."/>
            <person name="Daniel R."/>
            <person name="Simeonova D.D."/>
        </authorList>
    </citation>
    <scope>NUCLEOTIDE SEQUENCE [LARGE SCALE GENOMIC DNA]</scope>
    <source>
        <strain evidence="10 11">KoM1</strain>
    </source>
</reference>
<evidence type="ECO:0000313" key="10">
    <source>
        <dbReference type="EMBL" id="ESS72314.1"/>
    </source>
</evidence>
<evidence type="ECO:0000313" key="11">
    <source>
        <dbReference type="Proteomes" id="UP000017842"/>
    </source>
</evidence>
<dbReference type="InterPro" id="IPR013216">
    <property type="entry name" value="Methyltransf_11"/>
</dbReference>
<dbReference type="GO" id="GO:0032259">
    <property type="term" value="P:methylation"/>
    <property type="evidence" value="ECO:0007669"/>
    <property type="project" value="UniProtKB-KW"/>
</dbReference>
<keyword evidence="11" id="KW-1185">Reference proteome</keyword>
<gene>
    <name evidence="8 10" type="primary">bioC</name>
    <name evidence="10" type="ORF">MGMO_61c00250</name>
</gene>
<dbReference type="STRING" id="1116472.MGMO_61c00250"/>
<dbReference type="PANTHER" id="PTHR13090:SF1">
    <property type="entry name" value="ARGININE-HYDROXYLASE NDUFAF5, MITOCHONDRIAL"/>
    <property type="match status" value="1"/>
</dbReference>
<keyword evidence="7 8" id="KW-0093">Biotin biosynthesis</keyword>
<accession>V5BWT0</accession>
<dbReference type="SUPFAM" id="SSF53335">
    <property type="entry name" value="S-adenosyl-L-methionine-dependent methyltransferases"/>
    <property type="match status" value="1"/>
</dbReference>
<dbReference type="CDD" id="cd02440">
    <property type="entry name" value="AdoMet_MTases"/>
    <property type="match status" value="1"/>
</dbReference>
<evidence type="ECO:0000259" key="9">
    <source>
        <dbReference type="Pfam" id="PF08241"/>
    </source>
</evidence>
<dbReference type="RefSeq" id="WP_023494665.1">
    <property type="nucleotide sequence ID" value="NZ_AYLO01000059.1"/>
</dbReference>
<evidence type="ECO:0000256" key="7">
    <source>
        <dbReference type="ARBA" id="ARBA00022756"/>
    </source>
</evidence>
<dbReference type="InterPro" id="IPR050602">
    <property type="entry name" value="Malonyl-ACP_OMT"/>
</dbReference>
<dbReference type="EMBL" id="AYLO01000059">
    <property type="protein sequence ID" value="ESS72314.1"/>
    <property type="molecule type" value="Genomic_DNA"/>
</dbReference>
<dbReference type="GO" id="GO:0010340">
    <property type="term" value="F:carboxyl-O-methyltransferase activity"/>
    <property type="evidence" value="ECO:0007669"/>
    <property type="project" value="UniProtKB-UniRule"/>
</dbReference>
<sequence>MRVKTKIKQSFAMASTTYDSVALLQQKVGGQLIQRIGNVGRLDTVIDIGCGTGFVVNEILGRKHVVPEQIVALDIALPMLLLARSKLKNNNKVTFLCADAEYLPLQAQSADLVISNLAFQWCNNLEKTLADIKRILRSEGQFYFTTFGQQTLSELRYAWQEVDDYAHVNTFVSAGQLTDYLYQVGFKQVEVETCTYISTYESVWDLMAELKQWGAHTVLEGCNKQLTRKSAMQRMICAYQQQDKNGLVSATFEVITAAARV</sequence>
<dbReference type="GO" id="GO:0102130">
    <property type="term" value="F:malonyl-CoA methyltransferase activity"/>
    <property type="evidence" value="ECO:0007669"/>
    <property type="project" value="UniProtKB-EC"/>
</dbReference>
<name>V5BWT0_9GAMM</name>
<dbReference type="OrthoDB" id="9760689at2"/>
<dbReference type="InterPro" id="IPR011814">
    <property type="entry name" value="BioC"/>
</dbReference>
<keyword evidence="4 8" id="KW-0489">Methyltransferase</keyword>
<evidence type="ECO:0000256" key="2">
    <source>
        <dbReference type="ARBA" id="ARBA00004746"/>
    </source>
</evidence>
<dbReference type="eggNOG" id="COG2226">
    <property type="taxonomic scope" value="Bacteria"/>
</dbReference>
<feature type="domain" description="Methyltransferase type 11" evidence="9">
    <location>
        <begin position="46"/>
        <end position="144"/>
    </location>
</feature>